<feature type="region of interest" description="Disordered" evidence="1">
    <location>
        <begin position="1"/>
        <end position="26"/>
    </location>
</feature>
<dbReference type="EMBL" id="CYGX02000016">
    <property type="protein sequence ID" value="SIT38655.1"/>
    <property type="molecule type" value="Genomic_DNA"/>
</dbReference>
<evidence type="ECO:0000313" key="2">
    <source>
        <dbReference type="EMBL" id="SIT38655.1"/>
    </source>
</evidence>
<keyword evidence="3" id="KW-1185">Reference proteome</keyword>
<name>A0A1N7RU54_9BURK</name>
<gene>
    <name evidence="2" type="ORF">BN2475_160035</name>
</gene>
<reference evidence="2 3" key="1">
    <citation type="submission" date="2016-12" db="EMBL/GenBank/DDBJ databases">
        <authorList>
            <person name="Song W.-J."/>
            <person name="Kurnit D.M."/>
        </authorList>
    </citation>
    <scope>NUCLEOTIDE SEQUENCE [LARGE SCALE GENOMIC DNA]</scope>
    <source>
        <strain evidence="2 3">STM7296</strain>
    </source>
</reference>
<dbReference type="Proteomes" id="UP000187012">
    <property type="component" value="Unassembled WGS sequence"/>
</dbReference>
<evidence type="ECO:0000256" key="1">
    <source>
        <dbReference type="SAM" id="MobiDB-lite"/>
    </source>
</evidence>
<proteinExistence type="predicted"/>
<organism evidence="2 3">
    <name type="scientific">Paraburkholderia ribeironis</name>
    <dbReference type="NCBI Taxonomy" id="1247936"/>
    <lineage>
        <taxon>Bacteria</taxon>
        <taxon>Pseudomonadati</taxon>
        <taxon>Pseudomonadota</taxon>
        <taxon>Betaproteobacteria</taxon>
        <taxon>Burkholderiales</taxon>
        <taxon>Burkholderiaceae</taxon>
        <taxon>Paraburkholderia</taxon>
    </lineage>
</organism>
<protein>
    <submittedName>
        <fullName evidence="2">Uncharacterized protein</fullName>
    </submittedName>
</protein>
<dbReference type="AlphaFoldDB" id="A0A1N7RU54"/>
<feature type="compositionally biased region" description="Polar residues" evidence="1">
    <location>
        <begin position="16"/>
        <end position="26"/>
    </location>
</feature>
<accession>A0A1N7RU54</accession>
<evidence type="ECO:0000313" key="3">
    <source>
        <dbReference type="Proteomes" id="UP000187012"/>
    </source>
</evidence>
<dbReference type="STRING" id="1247936.BN2475_160035"/>
<sequence length="67" mass="7473">MPFDHSLPGLREISHGHTSASQSTCMQARRIPADRVAAHHRIQTNNALRANALPRISLRETAQKYGE</sequence>